<dbReference type="EMBL" id="KI968842">
    <property type="protein sequence ID" value="EUN21580.1"/>
    <property type="molecule type" value="Genomic_DNA"/>
</dbReference>
<dbReference type="PANTHER" id="PTHR43674:SF12">
    <property type="entry name" value="NITRILASE C965.09-RELATED"/>
    <property type="match status" value="1"/>
</dbReference>
<evidence type="ECO:0000313" key="4">
    <source>
        <dbReference type="Proteomes" id="UP000054337"/>
    </source>
</evidence>
<dbReference type="Pfam" id="PF00795">
    <property type="entry name" value="CN_hydrolase"/>
    <property type="match status" value="1"/>
</dbReference>
<gene>
    <name evidence="3" type="ORF">COCVIDRAFT_31262</name>
</gene>
<dbReference type="GO" id="GO:0016811">
    <property type="term" value="F:hydrolase activity, acting on carbon-nitrogen (but not peptide) bonds, in linear amides"/>
    <property type="evidence" value="ECO:0007669"/>
    <property type="project" value="TreeGrafter"/>
</dbReference>
<dbReference type="Gene3D" id="3.60.110.10">
    <property type="entry name" value="Carbon-nitrogen hydrolase"/>
    <property type="match status" value="1"/>
</dbReference>
<accession>W7E6H1</accession>
<evidence type="ECO:0000259" key="2">
    <source>
        <dbReference type="PROSITE" id="PS50263"/>
    </source>
</evidence>
<sequence length="180" mass="20290">MPRDLGFDLFRVPDLTKSTIDQGEPMFGMVICDDRRWAEAWRCLGLQEVEVVLLGFNGPGYTPHIWSTDLNLLRQASADATFRHKLAMQAHSYTNSCFSVSAAQFSLYNGKYDLAGGSTIVGPDGKIIVESQTEEDEVIIADCDLDWCESGENTNIWFRQTSTNGTLWHLDFTNRRNRAT</sequence>
<keyword evidence="1" id="KW-0378">Hydrolase</keyword>
<dbReference type="HOGENOM" id="CLU_1495928_0_0_1"/>
<feature type="domain" description="CN hydrolase" evidence="2">
    <location>
        <begin position="1"/>
        <end position="145"/>
    </location>
</feature>
<organism evidence="3 4">
    <name type="scientific">Bipolaris victoriae (strain FI3)</name>
    <name type="common">Victoria blight of oats agent</name>
    <name type="synonym">Cochliobolus victoriae</name>
    <dbReference type="NCBI Taxonomy" id="930091"/>
    <lineage>
        <taxon>Eukaryota</taxon>
        <taxon>Fungi</taxon>
        <taxon>Dikarya</taxon>
        <taxon>Ascomycota</taxon>
        <taxon>Pezizomycotina</taxon>
        <taxon>Dothideomycetes</taxon>
        <taxon>Pleosporomycetidae</taxon>
        <taxon>Pleosporales</taxon>
        <taxon>Pleosporineae</taxon>
        <taxon>Pleosporaceae</taxon>
        <taxon>Bipolaris</taxon>
    </lineage>
</organism>
<dbReference type="AlphaFoldDB" id="W7E6H1"/>
<dbReference type="InterPro" id="IPR050345">
    <property type="entry name" value="Aliph_Amidase/BUP"/>
</dbReference>
<proteinExistence type="predicted"/>
<dbReference type="GeneID" id="26254734"/>
<dbReference type="PROSITE" id="PS50263">
    <property type="entry name" value="CN_HYDROLASE"/>
    <property type="match status" value="1"/>
</dbReference>
<dbReference type="PANTHER" id="PTHR43674">
    <property type="entry name" value="NITRILASE C965.09-RELATED"/>
    <property type="match status" value="1"/>
</dbReference>
<protein>
    <recommendedName>
        <fullName evidence="2">CN hydrolase domain-containing protein</fullName>
    </recommendedName>
</protein>
<dbReference type="RefSeq" id="XP_014551154.1">
    <property type="nucleotide sequence ID" value="XM_014695668.1"/>
</dbReference>
<dbReference type="SUPFAM" id="SSF56317">
    <property type="entry name" value="Carbon-nitrogen hydrolase"/>
    <property type="match status" value="1"/>
</dbReference>
<evidence type="ECO:0000313" key="3">
    <source>
        <dbReference type="EMBL" id="EUN21580.1"/>
    </source>
</evidence>
<dbReference type="InterPro" id="IPR036526">
    <property type="entry name" value="C-N_Hydrolase_sf"/>
</dbReference>
<dbReference type="Proteomes" id="UP000054337">
    <property type="component" value="Unassembled WGS sequence"/>
</dbReference>
<name>W7E6H1_BIPV3</name>
<reference evidence="3 4" key="1">
    <citation type="journal article" date="2013" name="PLoS Genet.">
        <title>Comparative genome structure, secondary metabolite, and effector coding capacity across Cochliobolus pathogens.</title>
        <authorList>
            <person name="Condon B.J."/>
            <person name="Leng Y."/>
            <person name="Wu D."/>
            <person name="Bushley K.E."/>
            <person name="Ohm R.A."/>
            <person name="Otillar R."/>
            <person name="Martin J."/>
            <person name="Schackwitz W."/>
            <person name="Grimwood J."/>
            <person name="MohdZainudin N."/>
            <person name="Xue C."/>
            <person name="Wang R."/>
            <person name="Manning V.A."/>
            <person name="Dhillon B."/>
            <person name="Tu Z.J."/>
            <person name="Steffenson B.J."/>
            <person name="Salamov A."/>
            <person name="Sun H."/>
            <person name="Lowry S."/>
            <person name="LaButti K."/>
            <person name="Han J."/>
            <person name="Copeland A."/>
            <person name="Lindquist E."/>
            <person name="Barry K."/>
            <person name="Schmutz J."/>
            <person name="Baker S.E."/>
            <person name="Ciuffetti L.M."/>
            <person name="Grigoriev I.V."/>
            <person name="Zhong S."/>
            <person name="Turgeon B.G."/>
        </authorList>
    </citation>
    <scope>NUCLEOTIDE SEQUENCE [LARGE SCALE GENOMIC DNA]</scope>
    <source>
        <strain evidence="3 4">FI3</strain>
    </source>
</reference>
<dbReference type="InterPro" id="IPR003010">
    <property type="entry name" value="C-N_Hydrolase"/>
</dbReference>
<evidence type="ECO:0000256" key="1">
    <source>
        <dbReference type="ARBA" id="ARBA00022801"/>
    </source>
</evidence>
<keyword evidence="4" id="KW-1185">Reference proteome</keyword>